<dbReference type="GO" id="GO:0000978">
    <property type="term" value="F:RNA polymerase II cis-regulatory region sequence-specific DNA binding"/>
    <property type="evidence" value="ECO:0007669"/>
    <property type="project" value="TreeGrafter"/>
</dbReference>
<evidence type="ECO:0000256" key="11">
    <source>
        <dbReference type="PROSITE-ProRule" id="PRU00042"/>
    </source>
</evidence>
<keyword evidence="5" id="KW-0862">Zinc</keyword>
<evidence type="ECO:0000256" key="6">
    <source>
        <dbReference type="ARBA" id="ARBA00023015"/>
    </source>
</evidence>
<protein>
    <recommendedName>
        <fullName evidence="19">Homeobox domain-containing protein</fullName>
    </recommendedName>
</protein>
<keyword evidence="8 12" id="KW-0371">Homeobox</keyword>
<evidence type="ECO:0000256" key="1">
    <source>
        <dbReference type="ARBA" id="ARBA00004123"/>
    </source>
</evidence>
<keyword evidence="9" id="KW-0804">Transcription</keyword>
<sequence>MKDMVEESNQKKKDLLKNVKTLIHTARKISKELGTNFATEAYDDLPLIELEILLKEQVDQLQHLKDQRLKYKEELLAKKQAKDKSAKKTPLSTSKRTPGASMLRVTPASNRLRTPGPSNMSRMTPAAKRKLPYDVSPNTSNKKRMVSTEKHKPTLVVNKVRRSGRSRPDPSAALAKCRCPTPTELTCQTLLFLFRICGASSISTPIQQIVYLFDAFLHVLHEFFFNELTRIEDEARPRPFIYRSRSARAECQASRPLIIIPMQRSSRLAYLLFPSTSANLFDLRYCESFLLLKNEWKMNKTIYTIENHKNISYFEKQSYLRGVLAEASRITGPGHCSRDSLQLALYIAALGLVPPSFRLEPSELSRHCTACPDPTTVGTSGSAYSTFSQLTRLALRITLARQVQSLACWTFVGQPFLCNTCSDRCFELRRMKRLGERSWSSSFGEHPQSPQSQDSRSIDRISRLPSYLAGIFDVPTLLPNMMGLSGYFLHSSIGKIFSQMQHTAQEQTENHQRPEEFDALSQQSEAVPSPATTAPDSEGTACEGPEAGRDSPQRRLSGAFDAVRRLLDSVNASVTKQLLEANVRKLAASPFCVKNELDDDYQDSELSSEVAAHCPSDWASIPESAEPRPPGHKLERELDQHSASSPPARLTGLRSKLENGTSELTSEIDSDDEQHSDSLHQQRQDQVSNASATSRRVRARSLIDDEQLALLKRFYSINPRPKKEEICQIANFVNFPPRVVQVWFQNSRARDRREAKIPALVPLSSLSNYSLNSDQNQPLDLSTRISTTASAATETDTDSSHVPISKITSPHLLKNEAKLSANNNIECIDDVGESPLLIDEETTTDSVETKPPPSLRMAFQVPYDQAAFKHIQSPVLPAKSDIETIDNTEPPAQETDQEGVYFCNQCDKTFSKQSSLARHKYEHSGQRPYKCQECPKAFKHKHHLTEHKRLHSGEKPFQCVKCLKRFSHSGSYSQHMNHRFSYCKPYRE</sequence>
<evidence type="ECO:0000259" key="15">
    <source>
        <dbReference type="PROSITE" id="PS50071"/>
    </source>
</evidence>
<feature type="domain" description="C2H2-type" evidence="16">
    <location>
        <begin position="929"/>
        <end position="956"/>
    </location>
</feature>
<evidence type="ECO:0000256" key="7">
    <source>
        <dbReference type="ARBA" id="ARBA00023125"/>
    </source>
</evidence>
<proteinExistence type="predicted"/>
<dbReference type="GO" id="GO:0000981">
    <property type="term" value="F:DNA-binding transcription factor activity, RNA polymerase II-specific"/>
    <property type="evidence" value="ECO:0007669"/>
    <property type="project" value="TreeGrafter"/>
</dbReference>
<dbReference type="InterPro" id="IPR001356">
    <property type="entry name" value="HD"/>
</dbReference>
<dbReference type="PANTHER" id="PTHR24391">
    <property type="entry name" value="HISTONE H4 TRANSCRIPTION FACTOR-RELATED"/>
    <property type="match status" value="1"/>
</dbReference>
<dbReference type="FunFam" id="3.30.160.60:FF:000744">
    <property type="entry name" value="zinc finger E-box-binding homeobox 1"/>
    <property type="match status" value="1"/>
</dbReference>
<evidence type="ECO:0000256" key="5">
    <source>
        <dbReference type="ARBA" id="ARBA00022833"/>
    </source>
</evidence>
<feature type="region of interest" description="Disordered" evidence="14">
    <location>
        <begin position="131"/>
        <end position="151"/>
    </location>
</feature>
<dbReference type="Proteomes" id="UP000479190">
    <property type="component" value="Unassembled WGS sequence"/>
</dbReference>
<feature type="compositionally biased region" description="Polar residues" evidence="14">
    <location>
        <begin position="520"/>
        <end position="535"/>
    </location>
</feature>
<dbReference type="SUPFAM" id="SSF57667">
    <property type="entry name" value="beta-beta-alpha zinc fingers"/>
    <property type="match status" value="2"/>
</dbReference>
<dbReference type="PROSITE" id="PS00028">
    <property type="entry name" value="ZINC_FINGER_C2H2_1"/>
    <property type="match status" value="2"/>
</dbReference>
<feature type="region of interest" description="Disordered" evidence="14">
    <location>
        <begin position="500"/>
        <end position="554"/>
    </location>
</feature>
<dbReference type="AlphaFoldDB" id="A0A6H5IZK5"/>
<dbReference type="Pfam" id="PF00046">
    <property type="entry name" value="Homeodomain"/>
    <property type="match status" value="1"/>
</dbReference>
<evidence type="ECO:0000256" key="13">
    <source>
        <dbReference type="RuleBase" id="RU000682"/>
    </source>
</evidence>
<keyword evidence="7 12" id="KW-0238">DNA-binding</keyword>
<dbReference type="FunFam" id="3.30.160.60:FF:000087">
    <property type="entry name" value="Zinc finger protein 354B"/>
    <property type="match status" value="1"/>
</dbReference>
<evidence type="ECO:0000256" key="12">
    <source>
        <dbReference type="PROSITE-ProRule" id="PRU00108"/>
    </source>
</evidence>
<evidence type="ECO:0000259" key="16">
    <source>
        <dbReference type="PROSITE" id="PS50157"/>
    </source>
</evidence>
<feature type="region of interest" description="Disordered" evidence="14">
    <location>
        <begin position="439"/>
        <end position="458"/>
    </location>
</feature>
<keyword evidence="3" id="KW-0677">Repeat</keyword>
<name>A0A6H5IZK5_9HYME</name>
<evidence type="ECO:0000256" key="2">
    <source>
        <dbReference type="ARBA" id="ARBA00022723"/>
    </source>
</evidence>
<dbReference type="Gene3D" id="1.10.10.60">
    <property type="entry name" value="Homeodomain-like"/>
    <property type="match status" value="1"/>
</dbReference>
<feature type="compositionally biased region" description="Basic and acidic residues" evidence="14">
    <location>
        <begin position="673"/>
        <end position="683"/>
    </location>
</feature>
<dbReference type="FunFam" id="3.30.160.60:FF:000013">
    <property type="entry name" value="Putative zinc finger E-box-binding homeobox 2"/>
    <property type="match status" value="1"/>
</dbReference>
<feature type="DNA-binding region" description="Homeobox" evidence="12">
    <location>
        <begin position="696"/>
        <end position="755"/>
    </location>
</feature>
<evidence type="ECO:0000256" key="9">
    <source>
        <dbReference type="ARBA" id="ARBA00023163"/>
    </source>
</evidence>
<dbReference type="InterPro" id="IPR009057">
    <property type="entry name" value="Homeodomain-like_sf"/>
</dbReference>
<dbReference type="InterPro" id="IPR036236">
    <property type="entry name" value="Znf_C2H2_sf"/>
</dbReference>
<organism evidence="17 18">
    <name type="scientific">Trichogramma brassicae</name>
    <dbReference type="NCBI Taxonomy" id="86971"/>
    <lineage>
        <taxon>Eukaryota</taxon>
        <taxon>Metazoa</taxon>
        <taxon>Ecdysozoa</taxon>
        <taxon>Arthropoda</taxon>
        <taxon>Hexapoda</taxon>
        <taxon>Insecta</taxon>
        <taxon>Pterygota</taxon>
        <taxon>Neoptera</taxon>
        <taxon>Endopterygota</taxon>
        <taxon>Hymenoptera</taxon>
        <taxon>Apocrita</taxon>
        <taxon>Proctotrupomorpha</taxon>
        <taxon>Chalcidoidea</taxon>
        <taxon>Trichogrammatidae</taxon>
        <taxon>Trichogramma</taxon>
    </lineage>
</organism>
<dbReference type="InterPro" id="IPR013087">
    <property type="entry name" value="Znf_C2H2_type"/>
</dbReference>
<dbReference type="InterPro" id="IPR051574">
    <property type="entry name" value="ZnF_E-box_Homeobox"/>
</dbReference>
<evidence type="ECO:0000313" key="17">
    <source>
        <dbReference type="EMBL" id="CAB0043723.1"/>
    </source>
</evidence>
<accession>A0A6H5IZK5</accession>
<comment type="subcellular location">
    <subcellularLocation>
        <location evidence="1 12 13">Nucleus</location>
    </subcellularLocation>
</comment>
<evidence type="ECO:0000313" key="18">
    <source>
        <dbReference type="Proteomes" id="UP000479190"/>
    </source>
</evidence>
<dbReference type="GO" id="GO:0008270">
    <property type="term" value="F:zinc ion binding"/>
    <property type="evidence" value="ECO:0007669"/>
    <property type="project" value="UniProtKB-KW"/>
</dbReference>
<feature type="domain" description="Homeobox" evidence="15">
    <location>
        <begin position="694"/>
        <end position="754"/>
    </location>
</feature>
<evidence type="ECO:0000256" key="4">
    <source>
        <dbReference type="ARBA" id="ARBA00022771"/>
    </source>
</evidence>
<keyword evidence="4 11" id="KW-0863">Zinc-finger</keyword>
<dbReference type="EMBL" id="CADCXV010001338">
    <property type="protein sequence ID" value="CAB0043723.1"/>
    <property type="molecule type" value="Genomic_DNA"/>
</dbReference>
<dbReference type="PROSITE" id="PS50157">
    <property type="entry name" value="ZINC_FINGER_C2H2_2"/>
    <property type="match status" value="3"/>
</dbReference>
<feature type="region of interest" description="Disordered" evidence="14">
    <location>
        <begin position="79"/>
        <end position="103"/>
    </location>
</feature>
<feature type="domain" description="C2H2-type" evidence="16">
    <location>
        <begin position="957"/>
        <end position="985"/>
    </location>
</feature>
<dbReference type="SMART" id="SM00389">
    <property type="entry name" value="HOX"/>
    <property type="match status" value="1"/>
</dbReference>
<dbReference type="CDD" id="cd00086">
    <property type="entry name" value="homeodomain"/>
    <property type="match status" value="1"/>
</dbReference>
<dbReference type="GO" id="GO:0005634">
    <property type="term" value="C:nucleus"/>
    <property type="evidence" value="ECO:0007669"/>
    <property type="project" value="UniProtKB-SubCell"/>
</dbReference>
<feature type="region of interest" description="Disordered" evidence="14">
    <location>
        <begin position="617"/>
        <end position="698"/>
    </location>
</feature>
<dbReference type="PANTHER" id="PTHR24391:SF27">
    <property type="entry name" value="ZINC FINGER PROTEIN 1"/>
    <property type="match status" value="1"/>
</dbReference>
<reference evidence="17 18" key="1">
    <citation type="submission" date="2020-02" db="EMBL/GenBank/DDBJ databases">
        <authorList>
            <person name="Ferguson B K."/>
        </authorList>
    </citation>
    <scope>NUCLEOTIDE SEQUENCE [LARGE SCALE GENOMIC DNA]</scope>
</reference>
<evidence type="ECO:0000256" key="14">
    <source>
        <dbReference type="SAM" id="MobiDB-lite"/>
    </source>
</evidence>
<keyword evidence="2" id="KW-0479">Metal-binding</keyword>
<keyword evidence="6" id="KW-0805">Transcription regulation</keyword>
<evidence type="ECO:0000256" key="10">
    <source>
        <dbReference type="ARBA" id="ARBA00023242"/>
    </source>
</evidence>
<dbReference type="OrthoDB" id="7491548at2759"/>
<keyword evidence="10 12" id="KW-0539">Nucleus</keyword>
<dbReference type="GO" id="GO:0000122">
    <property type="term" value="P:negative regulation of transcription by RNA polymerase II"/>
    <property type="evidence" value="ECO:0007669"/>
    <property type="project" value="UniProtKB-ARBA"/>
</dbReference>
<dbReference type="Pfam" id="PF00096">
    <property type="entry name" value="zf-C2H2"/>
    <property type="match status" value="2"/>
</dbReference>
<evidence type="ECO:0008006" key="19">
    <source>
        <dbReference type="Google" id="ProtNLM"/>
    </source>
</evidence>
<evidence type="ECO:0000256" key="3">
    <source>
        <dbReference type="ARBA" id="ARBA00022737"/>
    </source>
</evidence>
<feature type="domain" description="C2H2-type" evidence="16">
    <location>
        <begin position="901"/>
        <end position="928"/>
    </location>
</feature>
<evidence type="ECO:0000256" key="8">
    <source>
        <dbReference type="ARBA" id="ARBA00023155"/>
    </source>
</evidence>
<dbReference type="PROSITE" id="PS50071">
    <property type="entry name" value="HOMEOBOX_2"/>
    <property type="match status" value="1"/>
</dbReference>
<dbReference type="SMART" id="SM00355">
    <property type="entry name" value="ZnF_C2H2"/>
    <property type="match status" value="3"/>
</dbReference>
<keyword evidence="18" id="KW-1185">Reference proteome</keyword>
<dbReference type="SUPFAM" id="SSF46689">
    <property type="entry name" value="Homeodomain-like"/>
    <property type="match status" value="1"/>
</dbReference>
<dbReference type="Gene3D" id="3.30.160.60">
    <property type="entry name" value="Classic Zinc Finger"/>
    <property type="match status" value="3"/>
</dbReference>
<gene>
    <name evidence="17" type="ORF">TBRA_LOCUS15311</name>
</gene>